<protein>
    <submittedName>
        <fullName evidence="1">Uncharacterized protein</fullName>
    </submittedName>
</protein>
<accession>A0A154P029</accession>
<organism evidence="1 2">
    <name type="scientific">Dufourea novaeangliae</name>
    <name type="common">Sweat bee</name>
    <dbReference type="NCBI Taxonomy" id="178035"/>
    <lineage>
        <taxon>Eukaryota</taxon>
        <taxon>Metazoa</taxon>
        <taxon>Ecdysozoa</taxon>
        <taxon>Arthropoda</taxon>
        <taxon>Hexapoda</taxon>
        <taxon>Insecta</taxon>
        <taxon>Pterygota</taxon>
        <taxon>Neoptera</taxon>
        <taxon>Endopterygota</taxon>
        <taxon>Hymenoptera</taxon>
        <taxon>Apocrita</taxon>
        <taxon>Aculeata</taxon>
        <taxon>Apoidea</taxon>
        <taxon>Anthophila</taxon>
        <taxon>Halictidae</taxon>
        <taxon>Rophitinae</taxon>
        <taxon>Dufourea</taxon>
    </lineage>
</organism>
<gene>
    <name evidence="1" type="ORF">WN55_05793</name>
</gene>
<evidence type="ECO:0000313" key="1">
    <source>
        <dbReference type="EMBL" id="KZC05275.1"/>
    </source>
</evidence>
<dbReference type="AlphaFoldDB" id="A0A154P029"/>
<dbReference type="EMBL" id="KQ434787">
    <property type="protein sequence ID" value="KZC05275.1"/>
    <property type="molecule type" value="Genomic_DNA"/>
</dbReference>
<sequence>MLGINRDMEHDTQFTTNNTYVPGIAVKSSVASQILSVIALELDNLTRRFNLVYTCSSTHMHNIKLFNLVLLGAAIFIHINTVRSTEETNASCPGISDAKVSVDLTNHPRNGRVPVDQLNRGEVTPLKIGLSSVSPVFLSEFTSRLTYGWTKRTRQKLCARIKSTVLFVAACAGNASWLTEVRKAYATGRTVYANRTADEAEIAWMMQSGPGLMAGYQLHSAGLTLISSRSRTRCSRRDDD</sequence>
<reference evidence="1 2" key="1">
    <citation type="submission" date="2015-07" db="EMBL/GenBank/DDBJ databases">
        <title>The genome of Dufourea novaeangliae.</title>
        <authorList>
            <person name="Pan H."/>
            <person name="Kapheim K."/>
        </authorList>
    </citation>
    <scope>NUCLEOTIDE SEQUENCE [LARGE SCALE GENOMIC DNA]</scope>
    <source>
        <strain evidence="1">0120121106</strain>
        <tissue evidence="1">Whole body</tissue>
    </source>
</reference>
<keyword evidence="2" id="KW-1185">Reference proteome</keyword>
<name>A0A154P029_DUFNO</name>
<dbReference type="Proteomes" id="UP000076502">
    <property type="component" value="Unassembled WGS sequence"/>
</dbReference>
<proteinExistence type="predicted"/>
<evidence type="ECO:0000313" key="2">
    <source>
        <dbReference type="Proteomes" id="UP000076502"/>
    </source>
</evidence>